<dbReference type="EMBL" id="CAFBMO010000087">
    <property type="protein sequence ID" value="CAB4917241.1"/>
    <property type="molecule type" value="Genomic_DNA"/>
</dbReference>
<dbReference type="AlphaFoldDB" id="A0A6J7H8C3"/>
<evidence type="ECO:0000256" key="1">
    <source>
        <dbReference type="SAM" id="Phobius"/>
    </source>
</evidence>
<evidence type="ECO:0000313" key="3">
    <source>
        <dbReference type="EMBL" id="CAB4917241.1"/>
    </source>
</evidence>
<sequence length="71" mass="8187">MQTQSWLHRRPQNLFIGIFFAVLGIALVIQALRYIADGTGGLVPFLMLLGGPVLSIYYIWYFNFYEEKTDV</sequence>
<dbReference type="EMBL" id="CAEZVB010000069">
    <property type="protein sequence ID" value="CAB4626629.1"/>
    <property type="molecule type" value="Genomic_DNA"/>
</dbReference>
<accession>A0A6J7H8C3</accession>
<evidence type="ECO:0000313" key="2">
    <source>
        <dbReference type="EMBL" id="CAB4626629.1"/>
    </source>
</evidence>
<keyword evidence="1" id="KW-1133">Transmembrane helix</keyword>
<reference evidence="3" key="1">
    <citation type="submission" date="2020-05" db="EMBL/GenBank/DDBJ databases">
        <authorList>
            <person name="Chiriac C."/>
            <person name="Salcher M."/>
            <person name="Ghai R."/>
            <person name="Kavagutti S V."/>
        </authorList>
    </citation>
    <scope>NUCLEOTIDE SEQUENCE</scope>
</reference>
<feature type="transmembrane region" description="Helical" evidence="1">
    <location>
        <begin position="42"/>
        <end position="62"/>
    </location>
</feature>
<proteinExistence type="predicted"/>
<gene>
    <name evidence="2" type="ORF">UFOPK1908_01216</name>
    <name evidence="3" type="ORF">UFOPK3576_01491</name>
</gene>
<keyword evidence="1" id="KW-0812">Transmembrane</keyword>
<feature type="transmembrane region" description="Helical" evidence="1">
    <location>
        <begin position="12"/>
        <end position="36"/>
    </location>
</feature>
<keyword evidence="1" id="KW-0472">Membrane</keyword>
<protein>
    <submittedName>
        <fullName evidence="3">Unannotated protein</fullName>
    </submittedName>
</protein>
<organism evidence="3">
    <name type="scientific">freshwater metagenome</name>
    <dbReference type="NCBI Taxonomy" id="449393"/>
    <lineage>
        <taxon>unclassified sequences</taxon>
        <taxon>metagenomes</taxon>
        <taxon>ecological metagenomes</taxon>
    </lineage>
</organism>
<name>A0A6J7H8C3_9ZZZZ</name>